<dbReference type="InterPro" id="IPR051415">
    <property type="entry name" value="LAAT-1"/>
</dbReference>
<reference evidence="7" key="1">
    <citation type="submission" date="2019-03" db="EMBL/GenBank/DDBJ databases">
        <authorList>
            <person name="Mank J."/>
            <person name="Almeida P."/>
        </authorList>
    </citation>
    <scope>NUCLEOTIDE SEQUENCE</scope>
    <source>
        <strain evidence="7">78183</strain>
    </source>
</reference>
<feature type="compositionally biased region" description="Polar residues" evidence="5">
    <location>
        <begin position="146"/>
        <end position="187"/>
    </location>
</feature>
<dbReference type="FunFam" id="1.20.1280.290:FF:000012">
    <property type="entry name" value="Vacuolar membrane PQ loop repeat protein"/>
    <property type="match status" value="1"/>
</dbReference>
<protein>
    <submittedName>
        <fullName evidence="7">Uncharacterized protein</fullName>
    </submittedName>
</protein>
<feature type="transmembrane region" description="Helical" evidence="6">
    <location>
        <begin position="65"/>
        <end position="84"/>
    </location>
</feature>
<sequence>MGLFRSTMPMCPQYCSQWARIYMKYCLCSMKDGASLTLGVISVLSWGVAEIPQIITNYKKKSTEGLSLAFLFTWIVGDLFNVFGCMLEPATLPTQYYMAVLYTITTSVLTAQTVYYGHIYHRLKRNRRCIKAPISSQTEEAGRIRQGNSDAEAQVNNADKQRNETASPDGTNGSSSPIPFPTLTQKSSTGRELYYMSARSLSSSHTPTVGSSLAQRMASPSFSTRISIEEPLLGADVTTQSAPNLNTKTMLCVVSVVTLLGTLNLHQSANNRLDRAFENKHEGFVIQVGRKILQVSSRISHENDSNGSGSGIGTFLGWSMAAIYMGGRLPQIFLNIKRGNVEGLNPLMFVFALIGNITYVASILVDSMAWSKIRANLPWIVDAGGCVLLDTCILLQFIYFHHRRRQVLENKLLNYNSA</sequence>
<dbReference type="Pfam" id="PF04193">
    <property type="entry name" value="PQ-loop"/>
    <property type="match status" value="2"/>
</dbReference>
<feature type="transmembrane region" description="Helical" evidence="6">
    <location>
        <begin position="377"/>
        <end position="400"/>
    </location>
</feature>
<gene>
    <name evidence="7" type="ORF">SVIM_LOCUS136274</name>
</gene>
<keyword evidence="2 6" id="KW-0812">Transmembrane</keyword>
<dbReference type="PANTHER" id="PTHR16201:SF44">
    <property type="entry name" value="SEVEN TRANSMEMBRANE PROTEIN 1"/>
    <property type="match status" value="1"/>
</dbReference>
<dbReference type="InterPro" id="IPR006603">
    <property type="entry name" value="PQ-loop_rpt"/>
</dbReference>
<comment type="subcellular location">
    <subcellularLocation>
        <location evidence="1">Membrane</location>
        <topology evidence="1">Multi-pass membrane protein</topology>
    </subcellularLocation>
</comment>
<evidence type="ECO:0000256" key="4">
    <source>
        <dbReference type="ARBA" id="ARBA00023136"/>
    </source>
</evidence>
<evidence type="ECO:0000256" key="3">
    <source>
        <dbReference type="ARBA" id="ARBA00022989"/>
    </source>
</evidence>
<dbReference type="FunFam" id="1.20.1280.290:FF:000019">
    <property type="entry name" value="PQ-loop repeat family protein / transmembrane family protein"/>
    <property type="match status" value="1"/>
</dbReference>
<keyword evidence="4 6" id="KW-0472">Membrane</keyword>
<evidence type="ECO:0000256" key="2">
    <source>
        <dbReference type="ARBA" id="ARBA00022692"/>
    </source>
</evidence>
<evidence type="ECO:0000256" key="6">
    <source>
        <dbReference type="SAM" id="Phobius"/>
    </source>
</evidence>
<dbReference type="EMBL" id="CAADRP010000768">
    <property type="protein sequence ID" value="VFU31768.1"/>
    <property type="molecule type" value="Genomic_DNA"/>
</dbReference>
<evidence type="ECO:0000256" key="1">
    <source>
        <dbReference type="ARBA" id="ARBA00004141"/>
    </source>
</evidence>
<accession>A0A6N2L3D1</accession>
<feature type="transmembrane region" description="Helical" evidence="6">
    <location>
        <begin position="347"/>
        <end position="365"/>
    </location>
</feature>
<dbReference type="GO" id="GO:0016020">
    <property type="term" value="C:membrane"/>
    <property type="evidence" value="ECO:0007669"/>
    <property type="project" value="UniProtKB-SubCell"/>
</dbReference>
<evidence type="ECO:0000313" key="7">
    <source>
        <dbReference type="EMBL" id="VFU31768.1"/>
    </source>
</evidence>
<name>A0A6N2L3D1_SALVM</name>
<dbReference type="SMART" id="SM00679">
    <property type="entry name" value="CTNS"/>
    <property type="match status" value="2"/>
</dbReference>
<evidence type="ECO:0000256" key="5">
    <source>
        <dbReference type="SAM" id="MobiDB-lite"/>
    </source>
</evidence>
<keyword evidence="3 6" id="KW-1133">Transmembrane helix</keyword>
<feature type="region of interest" description="Disordered" evidence="5">
    <location>
        <begin position="137"/>
        <end position="187"/>
    </location>
</feature>
<dbReference type="AlphaFoldDB" id="A0A6N2L3D1"/>
<proteinExistence type="predicted"/>
<dbReference type="PANTHER" id="PTHR16201">
    <property type="entry name" value="SEVEN TRANSMEMBRANE PROTEIN 1-RELATED"/>
    <property type="match status" value="1"/>
</dbReference>
<feature type="transmembrane region" description="Helical" evidence="6">
    <location>
        <begin position="96"/>
        <end position="118"/>
    </location>
</feature>
<organism evidence="7">
    <name type="scientific">Salix viminalis</name>
    <name type="common">Common osier</name>
    <name type="synonym">Basket willow</name>
    <dbReference type="NCBI Taxonomy" id="40686"/>
    <lineage>
        <taxon>Eukaryota</taxon>
        <taxon>Viridiplantae</taxon>
        <taxon>Streptophyta</taxon>
        <taxon>Embryophyta</taxon>
        <taxon>Tracheophyta</taxon>
        <taxon>Spermatophyta</taxon>
        <taxon>Magnoliopsida</taxon>
        <taxon>eudicotyledons</taxon>
        <taxon>Gunneridae</taxon>
        <taxon>Pentapetalae</taxon>
        <taxon>rosids</taxon>
        <taxon>fabids</taxon>
        <taxon>Malpighiales</taxon>
        <taxon>Salicaceae</taxon>
        <taxon>Saliceae</taxon>
        <taxon>Salix</taxon>
    </lineage>
</organism>
<dbReference type="Gene3D" id="1.20.1280.290">
    <property type="match status" value="2"/>
</dbReference>